<reference evidence="9 10" key="1">
    <citation type="submission" date="2022-05" db="EMBL/GenBank/DDBJ databases">
        <authorList>
            <consortium name="Genoscope - CEA"/>
            <person name="William W."/>
        </authorList>
    </citation>
    <scope>NUCLEOTIDE SEQUENCE [LARGE SCALE GENOMIC DNA]</scope>
</reference>
<feature type="disulfide bond" evidence="5">
    <location>
        <begin position="279"/>
        <end position="296"/>
    </location>
</feature>
<keyword evidence="2" id="KW-0964">Secreted</keyword>
<dbReference type="InterPro" id="IPR000885">
    <property type="entry name" value="Fib_collagen_C"/>
</dbReference>
<dbReference type="PROSITE" id="PS51406">
    <property type="entry name" value="FIBRINOGEN_C_2"/>
    <property type="match status" value="1"/>
</dbReference>
<dbReference type="Proteomes" id="UP001159428">
    <property type="component" value="Unassembled WGS sequence"/>
</dbReference>
<evidence type="ECO:0000313" key="9">
    <source>
        <dbReference type="EMBL" id="CAH3104515.1"/>
    </source>
</evidence>
<name>A0AAU9W5F4_9CNID</name>
<comment type="caution">
    <text evidence="9">The sequence shown here is derived from an EMBL/GenBank/DDBJ whole genome shotgun (WGS) entry which is preliminary data.</text>
</comment>
<keyword evidence="3" id="KW-0176">Collagen</keyword>
<evidence type="ECO:0000256" key="1">
    <source>
        <dbReference type="ARBA" id="ARBA00004613"/>
    </source>
</evidence>
<feature type="region of interest" description="Disordered" evidence="6">
    <location>
        <begin position="141"/>
        <end position="166"/>
    </location>
</feature>
<dbReference type="SMART" id="SM00181">
    <property type="entry name" value="EGF"/>
    <property type="match status" value="1"/>
</dbReference>
<dbReference type="PANTHER" id="PTHR16146">
    <property type="entry name" value="INTELECTIN"/>
    <property type="match status" value="1"/>
</dbReference>
<evidence type="ECO:0000256" key="4">
    <source>
        <dbReference type="ARBA" id="ARBA00023157"/>
    </source>
</evidence>
<proteinExistence type="predicted"/>
<dbReference type="InterPro" id="IPR002181">
    <property type="entry name" value="Fibrinogen_a/b/g_C_dom"/>
</dbReference>
<dbReference type="SUPFAM" id="SSF57196">
    <property type="entry name" value="EGF/Laminin"/>
    <property type="match status" value="1"/>
</dbReference>
<dbReference type="PROSITE" id="PS00022">
    <property type="entry name" value="EGF_1"/>
    <property type="match status" value="1"/>
</dbReference>
<dbReference type="GO" id="GO:0005615">
    <property type="term" value="C:extracellular space"/>
    <property type="evidence" value="ECO:0007669"/>
    <property type="project" value="TreeGrafter"/>
</dbReference>
<dbReference type="PROSITE" id="PS01186">
    <property type="entry name" value="EGF_2"/>
    <property type="match status" value="1"/>
</dbReference>
<evidence type="ECO:0000256" key="5">
    <source>
        <dbReference type="PROSITE-ProRule" id="PRU00076"/>
    </source>
</evidence>
<comment type="caution">
    <text evidence="5">Lacks conserved residue(s) required for the propagation of feature annotation.</text>
</comment>
<dbReference type="PROSITE" id="PS50026">
    <property type="entry name" value="EGF_3"/>
    <property type="match status" value="1"/>
</dbReference>
<gene>
    <name evidence="9" type="ORF">PMEA_00034772</name>
</gene>
<dbReference type="SUPFAM" id="SSF56496">
    <property type="entry name" value="Fibrinogen C-terminal domain-like"/>
    <property type="match status" value="1"/>
</dbReference>
<dbReference type="NCBIfam" id="NF040941">
    <property type="entry name" value="GGGWT_bact"/>
    <property type="match status" value="1"/>
</dbReference>
<keyword evidence="4 5" id="KW-1015">Disulfide bond</keyword>
<dbReference type="GO" id="GO:0070492">
    <property type="term" value="F:oligosaccharide binding"/>
    <property type="evidence" value="ECO:0007669"/>
    <property type="project" value="TreeGrafter"/>
</dbReference>
<dbReference type="InterPro" id="IPR036056">
    <property type="entry name" value="Fibrinogen-like_C"/>
</dbReference>
<evidence type="ECO:0000313" key="10">
    <source>
        <dbReference type="Proteomes" id="UP001159428"/>
    </source>
</evidence>
<dbReference type="AlphaFoldDB" id="A0AAU9W5F4"/>
<evidence type="ECO:0000259" key="8">
    <source>
        <dbReference type="PROSITE" id="PS51406"/>
    </source>
</evidence>
<dbReference type="PANTHER" id="PTHR16146:SF46">
    <property type="entry name" value="INTELECTIN-1A-RELATED"/>
    <property type="match status" value="1"/>
</dbReference>
<feature type="domain" description="EGF-like" evidence="7">
    <location>
        <begin position="270"/>
        <end position="308"/>
    </location>
</feature>
<dbReference type="Gene3D" id="2.10.25.10">
    <property type="entry name" value="Laminin"/>
    <property type="match status" value="1"/>
</dbReference>
<evidence type="ECO:0000256" key="6">
    <source>
        <dbReference type="SAM" id="MobiDB-lite"/>
    </source>
</evidence>
<feature type="domain" description="Fibrinogen C-terminal" evidence="8">
    <location>
        <begin position="325"/>
        <end position="379"/>
    </location>
</feature>
<organism evidence="9 10">
    <name type="scientific">Pocillopora meandrina</name>
    <dbReference type="NCBI Taxonomy" id="46732"/>
    <lineage>
        <taxon>Eukaryota</taxon>
        <taxon>Metazoa</taxon>
        <taxon>Cnidaria</taxon>
        <taxon>Anthozoa</taxon>
        <taxon>Hexacorallia</taxon>
        <taxon>Scleractinia</taxon>
        <taxon>Astrocoeniina</taxon>
        <taxon>Pocilloporidae</taxon>
        <taxon>Pocillopora</taxon>
    </lineage>
</organism>
<dbReference type="InterPro" id="IPR000742">
    <property type="entry name" value="EGF"/>
</dbReference>
<accession>A0AAU9W5F4</accession>
<comment type="subcellular location">
    <subcellularLocation>
        <location evidence="1">Secreted</location>
    </subcellularLocation>
</comment>
<evidence type="ECO:0000259" key="7">
    <source>
        <dbReference type="PROSITE" id="PS50026"/>
    </source>
</evidence>
<dbReference type="EMBL" id="CALNXJ010000009">
    <property type="protein sequence ID" value="CAH3104515.1"/>
    <property type="molecule type" value="Genomic_DNA"/>
</dbReference>
<sequence>MKSHDDGSTKHLPGISIGKPKLRHSSWAKLLSQNKSSIFDKGNAILPELHVNCKPVHSRVKRTRQSSYDPVEYFEKFVKQCGKETGNINETRQREDSKIEGELFGRILDAGRAMEGPTTSDSASQTLSSVSQIPKLLSNHKRGDEVNRLPPLTDTSPSKVEKTPDEEVYIRRQSKVQRDSFAIKTNGDIDWQNIFVNGGFRPCESRDLPTRGELNLLKYKTCARLASCLSFNIEEASLHRAGILCELLSEDLYNVPHHFQRSEEFHHWSKLTPCSRFLCKNGGKCVPDYKRGIYKCLCPIGYQGNTCQQLNSVSYAGDEVEALGSHRSNPGLSCKDIADKRDELLTDGEYWIAPRASRDSFVVYCDMTTDGGGWTLLKRTKIPANLSDLSTKTMQMVSNYIAISNYTEDYVFVSIMGIRELRQAINFHQLRWYCFKKQQDSVFHVMTKNDSAGYKVLEYFLENPSKPATACDSFDTLPDDNSTLSHNCDKWGAYNDTVLEMNQWGSYSHHGTNRIYRLVAEWKSDMRAFSFRPPGQFWCDDHGGVNSLSRGDKWEVYAR</sequence>
<dbReference type="GO" id="GO:0005581">
    <property type="term" value="C:collagen trimer"/>
    <property type="evidence" value="ECO:0007669"/>
    <property type="project" value="UniProtKB-KW"/>
</dbReference>
<dbReference type="Gene3D" id="2.60.120.1000">
    <property type="match status" value="1"/>
</dbReference>
<evidence type="ECO:0000256" key="3">
    <source>
        <dbReference type="ARBA" id="ARBA00023119"/>
    </source>
</evidence>
<keyword evidence="5" id="KW-0245">EGF-like domain</keyword>
<dbReference type="Pfam" id="PF00008">
    <property type="entry name" value="EGF"/>
    <property type="match status" value="1"/>
</dbReference>
<protein>
    <submittedName>
        <fullName evidence="9">Uncharacterized protein</fullName>
    </submittedName>
</protein>
<dbReference type="CDD" id="cd00054">
    <property type="entry name" value="EGF_CA"/>
    <property type="match status" value="1"/>
</dbReference>
<dbReference type="Pfam" id="PF01410">
    <property type="entry name" value="COLFI"/>
    <property type="match status" value="1"/>
</dbReference>
<dbReference type="GO" id="GO:0005201">
    <property type="term" value="F:extracellular matrix structural constituent"/>
    <property type="evidence" value="ECO:0007669"/>
    <property type="project" value="InterPro"/>
</dbReference>
<feature type="disulfide bond" evidence="5">
    <location>
        <begin position="298"/>
        <end position="307"/>
    </location>
</feature>
<evidence type="ECO:0000256" key="2">
    <source>
        <dbReference type="ARBA" id="ARBA00022525"/>
    </source>
</evidence>
<keyword evidence="10" id="KW-1185">Reference proteome</keyword>